<dbReference type="SUPFAM" id="SSF111369">
    <property type="entry name" value="HlyD-like secretion proteins"/>
    <property type="match status" value="1"/>
</dbReference>
<keyword evidence="2" id="KW-0472">Membrane</keyword>
<protein>
    <submittedName>
        <fullName evidence="3">Efflux RND transporter periplasmic adaptor subunit</fullName>
    </submittedName>
</protein>
<dbReference type="Gene3D" id="2.40.30.170">
    <property type="match status" value="1"/>
</dbReference>
<keyword evidence="2" id="KW-0812">Transmembrane</keyword>
<dbReference type="NCBIfam" id="TIGR01730">
    <property type="entry name" value="RND_mfp"/>
    <property type="match status" value="1"/>
</dbReference>
<comment type="similarity">
    <text evidence="1">Belongs to the membrane fusion protein (MFP) (TC 8.A.1) family.</text>
</comment>
<comment type="caution">
    <text evidence="3">The sequence shown here is derived from an EMBL/GenBank/DDBJ whole genome shotgun (WGS) entry which is preliminary data.</text>
</comment>
<evidence type="ECO:0000256" key="2">
    <source>
        <dbReference type="SAM" id="Phobius"/>
    </source>
</evidence>
<dbReference type="Proteomes" id="UP001231109">
    <property type="component" value="Unassembled WGS sequence"/>
</dbReference>
<dbReference type="PANTHER" id="PTHR30469">
    <property type="entry name" value="MULTIDRUG RESISTANCE PROTEIN MDTA"/>
    <property type="match status" value="1"/>
</dbReference>
<reference evidence="3 4" key="1">
    <citation type="submission" date="2022-11" db="EMBL/GenBank/DDBJ databases">
        <title>Viruses from the air-sea interface of a natural surface slick.</title>
        <authorList>
            <person name="Rahlff J."/>
            <person name="Holmfeldt K."/>
        </authorList>
    </citation>
    <scope>NUCLEOTIDE SEQUENCE [LARGE SCALE GENOMIC DNA]</scope>
    <source>
        <strain evidence="3 4">SMS4</strain>
    </source>
</reference>
<sequence length="393" mass="42985">MDKMKNVNNIHQAEPRKHHGLLQVILVIAVLAAGIISNHLLSNNQAASGIQIAGNQSASVIVIRPELSDTQITLDETGTVQVRNSIELSPQVTGRVVYVSESLASGGTFKKNEVLFRLEDTDYKTNLERAKADLSARRADLRVEQSEADIAKKEWNLINPTEPVPANVAREPQLERARAAVNSAEAILADAQLDLERTKFSLPFDGRILATTIEIGQNLIAGQPYGKAYDPASIEISVPVTTTMLQALYPAVGRDAQVRLSQIHGAQRQLNYPAVVIRENAELDPTTRLAKLILQFTDAVQILPGEFVNVEINGTVVADTFTFPDIALQENRSVWVVESQTLVKRQPEIIFARAGKIVTRRFDIGDGIVVTPLNNPKQGMAVTISDNIKVGVE</sequence>
<dbReference type="InterPro" id="IPR006143">
    <property type="entry name" value="RND_pump_MFP"/>
</dbReference>
<accession>A0ABT9I340</accession>
<proteinExistence type="inferred from homology"/>
<evidence type="ECO:0000256" key="1">
    <source>
        <dbReference type="ARBA" id="ARBA00009477"/>
    </source>
</evidence>
<dbReference type="Gene3D" id="1.10.287.470">
    <property type="entry name" value="Helix hairpin bin"/>
    <property type="match status" value="1"/>
</dbReference>
<dbReference type="Gene3D" id="2.40.420.20">
    <property type="match status" value="1"/>
</dbReference>
<evidence type="ECO:0000313" key="3">
    <source>
        <dbReference type="EMBL" id="MDP5137460.1"/>
    </source>
</evidence>
<name>A0ABT9I340_9GAMM</name>
<evidence type="ECO:0000313" key="4">
    <source>
        <dbReference type="Proteomes" id="UP001231109"/>
    </source>
</evidence>
<keyword evidence="2" id="KW-1133">Transmembrane helix</keyword>
<dbReference type="RefSeq" id="WP_305976794.1">
    <property type="nucleotide sequence ID" value="NZ_JAPJDZ010000050.1"/>
</dbReference>
<gene>
    <name evidence="3" type="ORF">ORJ04_16005</name>
</gene>
<dbReference type="EMBL" id="JAPJDZ010000050">
    <property type="protein sequence ID" value="MDP5137460.1"/>
    <property type="molecule type" value="Genomic_DNA"/>
</dbReference>
<feature type="transmembrane region" description="Helical" evidence="2">
    <location>
        <begin position="21"/>
        <end position="41"/>
    </location>
</feature>
<keyword evidence="4" id="KW-1185">Reference proteome</keyword>
<dbReference type="Gene3D" id="2.40.50.100">
    <property type="match status" value="1"/>
</dbReference>
<organism evidence="3 4">
    <name type="scientific">Rheinheimera baltica</name>
    <dbReference type="NCBI Taxonomy" id="67576"/>
    <lineage>
        <taxon>Bacteria</taxon>
        <taxon>Pseudomonadati</taxon>
        <taxon>Pseudomonadota</taxon>
        <taxon>Gammaproteobacteria</taxon>
        <taxon>Chromatiales</taxon>
        <taxon>Chromatiaceae</taxon>
        <taxon>Rheinheimera</taxon>
    </lineage>
</organism>